<dbReference type="AlphaFoldDB" id="A0AA86VNK7"/>
<evidence type="ECO:0000313" key="3">
    <source>
        <dbReference type="Proteomes" id="UP001642409"/>
    </source>
</evidence>
<evidence type="ECO:0000313" key="2">
    <source>
        <dbReference type="EMBL" id="CAL6109129.1"/>
    </source>
</evidence>
<protein>
    <submittedName>
        <fullName evidence="2">Hypothetical_protein</fullName>
    </submittedName>
</protein>
<name>A0AA86VNK7_9EUKA</name>
<reference evidence="1" key="1">
    <citation type="submission" date="2023-06" db="EMBL/GenBank/DDBJ databases">
        <authorList>
            <person name="Kurt Z."/>
        </authorList>
    </citation>
    <scope>NUCLEOTIDE SEQUENCE</scope>
</reference>
<accession>A0AA86VNK7</accession>
<proteinExistence type="predicted"/>
<sequence>MFNTFTELELESVLFTTIDQIVYVMSEYQKFPSRVNEFEFLCNSSFQMQSSKKFCIRRAKIVKVQHYSPLFAQVLTENGFVQNSPEIELNEAFTVKFDREHSSFCKNVGVFRFNYQEVSRIGTPASSIQRNKFGYLDRQIHVSWEQQIFMHRIQTKEIVFKAPKSELHLALIEAVASQAKSLKSNLIMVNLDEISAINYLLCVQKHVSEHGEMCQEIQKYELIFIYNNSAHSLEALQLLLAYPLERIQFIQSIL</sequence>
<dbReference type="EMBL" id="CAXDID020000663">
    <property type="protein sequence ID" value="CAL6109129.1"/>
    <property type="molecule type" value="Genomic_DNA"/>
</dbReference>
<keyword evidence="3" id="KW-1185">Reference proteome</keyword>
<dbReference type="Proteomes" id="UP001642409">
    <property type="component" value="Unassembled WGS sequence"/>
</dbReference>
<organism evidence="1">
    <name type="scientific">Hexamita inflata</name>
    <dbReference type="NCBI Taxonomy" id="28002"/>
    <lineage>
        <taxon>Eukaryota</taxon>
        <taxon>Metamonada</taxon>
        <taxon>Diplomonadida</taxon>
        <taxon>Hexamitidae</taxon>
        <taxon>Hexamitinae</taxon>
        <taxon>Hexamita</taxon>
    </lineage>
</organism>
<comment type="caution">
    <text evidence="1">The sequence shown here is derived from an EMBL/GenBank/DDBJ whole genome shotgun (WGS) entry which is preliminary data.</text>
</comment>
<gene>
    <name evidence="1" type="ORF">HINF_LOCUS59133</name>
    <name evidence="2" type="ORF">HINF_LOCUS75296</name>
</gene>
<evidence type="ECO:0000313" key="1">
    <source>
        <dbReference type="EMBL" id="CAI9971488.1"/>
    </source>
</evidence>
<reference evidence="2 3" key="2">
    <citation type="submission" date="2024-07" db="EMBL/GenBank/DDBJ databases">
        <authorList>
            <person name="Akdeniz Z."/>
        </authorList>
    </citation>
    <scope>NUCLEOTIDE SEQUENCE [LARGE SCALE GENOMIC DNA]</scope>
</reference>
<dbReference type="EMBL" id="CATOUU010001091">
    <property type="protein sequence ID" value="CAI9971488.1"/>
    <property type="molecule type" value="Genomic_DNA"/>
</dbReference>